<dbReference type="GeneID" id="108678797"/>
<dbReference type="GO" id="GO:0016020">
    <property type="term" value="C:membrane"/>
    <property type="evidence" value="ECO:0007669"/>
    <property type="project" value="UniProtKB-SubCell"/>
</dbReference>
<feature type="domain" description="Fibronectin type-III" evidence="7">
    <location>
        <begin position="559"/>
        <end position="652"/>
    </location>
</feature>
<keyword evidence="3 5" id="KW-0472">Membrane</keyword>
<feature type="transmembrane region" description="Helical" evidence="5">
    <location>
        <begin position="668"/>
        <end position="690"/>
    </location>
</feature>
<feature type="domain" description="Ig-like" evidence="6">
    <location>
        <begin position="237"/>
        <end position="330"/>
    </location>
</feature>
<dbReference type="GO" id="GO:0009653">
    <property type="term" value="P:anatomical structure morphogenesis"/>
    <property type="evidence" value="ECO:0007669"/>
    <property type="project" value="UniProtKB-ARBA"/>
</dbReference>
<dbReference type="AlphaFoldDB" id="A0A8B7P9L7"/>
<dbReference type="InterPro" id="IPR013098">
    <property type="entry name" value="Ig_I-set"/>
</dbReference>
<dbReference type="InterPro" id="IPR007110">
    <property type="entry name" value="Ig-like_dom"/>
</dbReference>
<dbReference type="InterPro" id="IPR036116">
    <property type="entry name" value="FN3_sf"/>
</dbReference>
<evidence type="ECO:0000256" key="5">
    <source>
        <dbReference type="SAM" id="Phobius"/>
    </source>
</evidence>
<dbReference type="SUPFAM" id="SSF49265">
    <property type="entry name" value="Fibronectin type III"/>
    <property type="match status" value="1"/>
</dbReference>
<evidence type="ECO:0000256" key="4">
    <source>
        <dbReference type="ARBA" id="ARBA00023157"/>
    </source>
</evidence>
<dbReference type="KEGG" id="hazt:108678797"/>
<keyword evidence="4" id="KW-1015">Disulfide bond</keyword>
<evidence type="ECO:0000256" key="1">
    <source>
        <dbReference type="ARBA" id="ARBA00004167"/>
    </source>
</evidence>
<proteinExistence type="predicted"/>
<evidence type="ECO:0000259" key="6">
    <source>
        <dbReference type="PROSITE" id="PS50835"/>
    </source>
</evidence>
<evidence type="ECO:0000313" key="9">
    <source>
        <dbReference type="RefSeq" id="XP_018022758.1"/>
    </source>
</evidence>
<dbReference type="Pfam" id="PF07679">
    <property type="entry name" value="I-set"/>
    <property type="match status" value="1"/>
</dbReference>
<dbReference type="SUPFAM" id="SSF48726">
    <property type="entry name" value="Immunoglobulin"/>
    <property type="match status" value="3"/>
</dbReference>
<dbReference type="PROSITE" id="PS50835">
    <property type="entry name" value="IG_LIKE"/>
    <property type="match status" value="3"/>
</dbReference>
<keyword evidence="5" id="KW-1133">Transmembrane helix</keyword>
<dbReference type="InterPro" id="IPR013162">
    <property type="entry name" value="CD80_C2-set"/>
</dbReference>
<keyword evidence="5" id="KW-0812">Transmembrane</keyword>
<evidence type="ECO:0000256" key="3">
    <source>
        <dbReference type="ARBA" id="ARBA00023136"/>
    </source>
</evidence>
<dbReference type="SMART" id="SM00060">
    <property type="entry name" value="FN3"/>
    <property type="match status" value="1"/>
</dbReference>
<dbReference type="CDD" id="cd00096">
    <property type="entry name" value="Ig"/>
    <property type="match status" value="1"/>
</dbReference>
<dbReference type="PANTHER" id="PTHR23278">
    <property type="entry name" value="SIDESTEP PROTEIN"/>
    <property type="match status" value="1"/>
</dbReference>
<keyword evidence="8" id="KW-1185">Reference proteome</keyword>
<dbReference type="PANTHER" id="PTHR23278:SF19">
    <property type="entry name" value="OBSCURIN"/>
    <property type="match status" value="1"/>
</dbReference>
<comment type="subcellular location">
    <subcellularLocation>
        <location evidence="1">Membrane</location>
        <topology evidence="1">Single-pass membrane protein</topology>
    </subcellularLocation>
</comment>
<dbReference type="OrthoDB" id="6357738at2759"/>
<evidence type="ECO:0000313" key="8">
    <source>
        <dbReference type="Proteomes" id="UP000694843"/>
    </source>
</evidence>
<name>A0A8B7P9L7_HYAAZ</name>
<dbReference type="InterPro" id="IPR013783">
    <property type="entry name" value="Ig-like_fold"/>
</dbReference>
<sequence>MGLGQYKDLSTKPFYSYDGRASESEGNHKLHEAPDAPGRVAFIPTLDNFPHQGLVGELRFESLRRHDAGNYTCRVDFPQAQTRMSMLTLDVHEPIKKLVVLNLIDEEIHGVSGPHKENSALHLRCRAYGGHPVPTIQWTDVTRDSSELFPDYTYTGQSDEPPETKLSSVSYDDVTLPGALSRFSTSSYAGEDHSDSVLQIDALGPWDHGRKLQCQASNSHLMEAVSVAVTLDVFYGPASVKIEGLDLPLDETKESVIECQAAQSRPSPRISWQPESLFVSTGPAQKRSGNRTVSRARLAASWKDDGINVTCTASNPSVPRNVKSTSATLHVRFAPRVAAVLAPTIDRSNIKEGDDVYFECNVQANPPPKSITWLHNDTQLVAGEWSGGLALLHGPSLVLQRLTRLAEGPYKCRAENELGESTSEAALLKVMYPPECERSDASVVSALPDEAIELPCRVKSPTSEVSFHWSVNTSRGLSELDTSLYTLEDTLSTLSFVPQDYEPILLKAAKDGKSSGASRYKDLRTPTGEEVFGVVYCRASSKFGEQKRPCTFVVKPAGPPEELLSCSLVNHSATSLAVTCSPGYNGGLPQTFSVRVLEEATGVSVANVSSTSPNIVVENLASGQDYLLEVRAVNAKGESRPFLLQGFALKVAENKIHALSPEGRDLQLLPVFVGVVAGVVIMVLLLLLLTRLRYNGRQMRTAAATTASLPSIKKESSCLSTGSAERPEVLRPLREVVHRGTITENLGQKCKIENGAGEGKLQRNSTKVSKKIDARGSYDILCSPDLECSSATTRKIQTAKEQRRSNSFSYHSIEKKVTKCSPENCGEDKPSPSLASTWMKKWKHDKSGVLTKDNFSESNVDNDSIRKEHSISEEFSYQSLKRHRKTGAEIPEVVTLIKSPSGDLSHIHTLPRTVGDKVAKNESVKAAHTQLVNSKGQGELLLDSDNLLYSSKFKNCTRRRDESFV</sequence>
<protein>
    <submittedName>
        <fullName evidence="9">Nephrin</fullName>
    </submittedName>
</protein>
<dbReference type="Pfam" id="PF08205">
    <property type="entry name" value="C2-set_2"/>
    <property type="match status" value="1"/>
</dbReference>
<organism evidence="8 9">
    <name type="scientific">Hyalella azteca</name>
    <name type="common">Amphipod</name>
    <dbReference type="NCBI Taxonomy" id="294128"/>
    <lineage>
        <taxon>Eukaryota</taxon>
        <taxon>Metazoa</taxon>
        <taxon>Ecdysozoa</taxon>
        <taxon>Arthropoda</taxon>
        <taxon>Crustacea</taxon>
        <taxon>Multicrustacea</taxon>
        <taxon>Malacostraca</taxon>
        <taxon>Eumalacostraca</taxon>
        <taxon>Peracarida</taxon>
        <taxon>Amphipoda</taxon>
        <taxon>Senticaudata</taxon>
        <taxon>Talitrida</taxon>
        <taxon>Talitroidea</taxon>
        <taxon>Hyalellidae</taxon>
        <taxon>Hyalella</taxon>
    </lineage>
</organism>
<keyword evidence="2" id="KW-0677">Repeat</keyword>
<dbReference type="Proteomes" id="UP000694843">
    <property type="component" value="Unplaced"/>
</dbReference>
<dbReference type="GO" id="GO:0030154">
    <property type="term" value="P:cell differentiation"/>
    <property type="evidence" value="ECO:0007669"/>
    <property type="project" value="UniProtKB-ARBA"/>
</dbReference>
<dbReference type="SMART" id="SM00408">
    <property type="entry name" value="IGc2"/>
    <property type="match status" value="2"/>
</dbReference>
<dbReference type="CDD" id="cd00063">
    <property type="entry name" value="FN3"/>
    <property type="match status" value="1"/>
</dbReference>
<feature type="domain" description="Ig-like" evidence="6">
    <location>
        <begin position="94"/>
        <end position="230"/>
    </location>
</feature>
<evidence type="ECO:0000256" key="2">
    <source>
        <dbReference type="ARBA" id="ARBA00022737"/>
    </source>
</evidence>
<accession>A0A8B7P9L7</accession>
<evidence type="ECO:0000259" key="7">
    <source>
        <dbReference type="PROSITE" id="PS50853"/>
    </source>
</evidence>
<dbReference type="InterPro" id="IPR036179">
    <property type="entry name" value="Ig-like_dom_sf"/>
</dbReference>
<dbReference type="RefSeq" id="XP_018022758.1">
    <property type="nucleotide sequence ID" value="XM_018167269.2"/>
</dbReference>
<dbReference type="InterPro" id="IPR003599">
    <property type="entry name" value="Ig_sub"/>
</dbReference>
<dbReference type="InterPro" id="IPR003961">
    <property type="entry name" value="FN3_dom"/>
</dbReference>
<dbReference type="SMART" id="SM00409">
    <property type="entry name" value="IG"/>
    <property type="match status" value="4"/>
</dbReference>
<dbReference type="Gene3D" id="2.60.40.10">
    <property type="entry name" value="Immunoglobulins"/>
    <property type="match status" value="5"/>
</dbReference>
<feature type="domain" description="Ig-like" evidence="6">
    <location>
        <begin position="335"/>
        <end position="428"/>
    </location>
</feature>
<reference evidence="9" key="1">
    <citation type="submission" date="2025-08" db="UniProtKB">
        <authorList>
            <consortium name="RefSeq"/>
        </authorList>
    </citation>
    <scope>IDENTIFICATION</scope>
    <source>
        <tissue evidence="9">Whole organism</tissue>
    </source>
</reference>
<dbReference type="PROSITE" id="PS50853">
    <property type="entry name" value="FN3"/>
    <property type="match status" value="1"/>
</dbReference>
<gene>
    <name evidence="9" type="primary">LOC108678797</name>
</gene>
<dbReference type="InterPro" id="IPR003598">
    <property type="entry name" value="Ig_sub2"/>
</dbReference>